<dbReference type="InterPro" id="IPR036812">
    <property type="entry name" value="NAD(P)_OxRdtase_dom_sf"/>
</dbReference>
<dbReference type="Gene3D" id="3.20.20.100">
    <property type="entry name" value="NADP-dependent oxidoreductase domain"/>
    <property type="match status" value="1"/>
</dbReference>
<keyword evidence="4" id="KW-1185">Reference proteome</keyword>
<protein>
    <submittedName>
        <fullName evidence="3">Aldo/keto reductase</fullName>
    </submittedName>
</protein>
<dbReference type="GeneID" id="37269796"/>
<reference evidence="3 4" key="1">
    <citation type="journal article" date="2018" name="Mol. Biol. Evol.">
        <title>Broad Genomic Sampling Reveals a Smut Pathogenic Ancestry of the Fungal Clade Ustilaginomycotina.</title>
        <authorList>
            <person name="Kijpornyongpan T."/>
            <person name="Mondo S.J."/>
            <person name="Barry K."/>
            <person name="Sandor L."/>
            <person name="Lee J."/>
            <person name="Lipzen A."/>
            <person name="Pangilinan J."/>
            <person name="LaButti K."/>
            <person name="Hainaut M."/>
            <person name="Henrissat B."/>
            <person name="Grigoriev I.V."/>
            <person name="Spatafora J.W."/>
            <person name="Aime M.C."/>
        </authorList>
    </citation>
    <scope>NUCLEOTIDE SEQUENCE [LARGE SCALE GENOMIC DNA]</scope>
    <source>
        <strain evidence="3 4">MCA 4186</strain>
    </source>
</reference>
<name>A0A316ZAJ1_9BASI</name>
<organism evidence="3 4">
    <name type="scientific">Tilletiopsis washingtonensis</name>
    <dbReference type="NCBI Taxonomy" id="58919"/>
    <lineage>
        <taxon>Eukaryota</taxon>
        <taxon>Fungi</taxon>
        <taxon>Dikarya</taxon>
        <taxon>Basidiomycota</taxon>
        <taxon>Ustilaginomycotina</taxon>
        <taxon>Exobasidiomycetes</taxon>
        <taxon>Entylomatales</taxon>
        <taxon>Entylomatales incertae sedis</taxon>
        <taxon>Tilletiopsis</taxon>
    </lineage>
</organism>
<evidence type="ECO:0000313" key="4">
    <source>
        <dbReference type="Proteomes" id="UP000245946"/>
    </source>
</evidence>
<dbReference type="InterPro" id="IPR050523">
    <property type="entry name" value="AKR_Detox_Biosynth"/>
</dbReference>
<evidence type="ECO:0000256" key="1">
    <source>
        <dbReference type="ARBA" id="ARBA00023002"/>
    </source>
</evidence>
<dbReference type="Proteomes" id="UP000245946">
    <property type="component" value="Unassembled WGS sequence"/>
</dbReference>
<dbReference type="PANTHER" id="PTHR43364">
    <property type="entry name" value="NADH-SPECIFIC METHYLGLYOXAL REDUCTASE-RELATED"/>
    <property type="match status" value="1"/>
</dbReference>
<sequence>MTRVPLIFGTMTLGEAGRNGVRESDLPRCQEILDVYFQHGNELDTARQYAEGTTEQYLAQLDRKDAFVDTKVYPTNAGDHAPEAFRSTFFKCLEALNVKKVRTLYLHAPDRSVPFLDTLTEADALHREGYFEQLGLSNFAAWEVAEIVTAARERGLLQPKIYQAMYNALTRAIETELVPALRKYDMRLVVYNPLAGGLLAGKLPGKESGKGSRFEGDSKLAAMYRERYVKNLFVEAVEGLLPIAEKHNVSLAEVALRWMQHHSALTPSDGVILGASSAAQLKGNCTASCMHAAQAV</sequence>
<dbReference type="SUPFAM" id="SSF51430">
    <property type="entry name" value="NAD(P)-linked oxidoreductase"/>
    <property type="match status" value="1"/>
</dbReference>
<dbReference type="EMBL" id="KZ819291">
    <property type="protein sequence ID" value="PWN98569.1"/>
    <property type="molecule type" value="Genomic_DNA"/>
</dbReference>
<dbReference type="CDD" id="cd19075">
    <property type="entry name" value="AKR_AKR7A1-5"/>
    <property type="match status" value="1"/>
</dbReference>
<keyword evidence="1" id="KW-0560">Oxidoreductase</keyword>
<dbReference type="STRING" id="58919.A0A316ZAJ1"/>
<evidence type="ECO:0000259" key="2">
    <source>
        <dbReference type="Pfam" id="PF00248"/>
    </source>
</evidence>
<dbReference type="PANTHER" id="PTHR43364:SF4">
    <property type="entry name" value="NAD(P)-LINKED OXIDOREDUCTASE SUPERFAMILY PROTEIN"/>
    <property type="match status" value="1"/>
</dbReference>
<accession>A0A316ZAJ1</accession>
<dbReference type="AlphaFoldDB" id="A0A316ZAJ1"/>
<feature type="domain" description="NADP-dependent oxidoreductase" evidence="2">
    <location>
        <begin position="5"/>
        <end position="287"/>
    </location>
</feature>
<dbReference type="OrthoDB" id="2310150at2759"/>
<dbReference type="InterPro" id="IPR023210">
    <property type="entry name" value="NADP_OxRdtase_dom"/>
</dbReference>
<gene>
    <name evidence="3" type="ORF">FA09DRAFT_329619</name>
</gene>
<dbReference type="RefSeq" id="XP_025598848.1">
    <property type="nucleotide sequence ID" value="XM_025742252.1"/>
</dbReference>
<evidence type="ECO:0000313" key="3">
    <source>
        <dbReference type="EMBL" id="PWN98569.1"/>
    </source>
</evidence>
<proteinExistence type="predicted"/>
<dbReference type="GO" id="GO:0016491">
    <property type="term" value="F:oxidoreductase activity"/>
    <property type="evidence" value="ECO:0007669"/>
    <property type="project" value="UniProtKB-KW"/>
</dbReference>
<dbReference type="Pfam" id="PF00248">
    <property type="entry name" value="Aldo_ket_red"/>
    <property type="match status" value="1"/>
</dbReference>